<organism evidence="2 3">
    <name type="scientific">Akkermansia glycaniphila</name>
    <dbReference type="NCBI Taxonomy" id="1679444"/>
    <lineage>
        <taxon>Bacteria</taxon>
        <taxon>Pseudomonadati</taxon>
        <taxon>Verrucomicrobiota</taxon>
        <taxon>Verrucomicrobiia</taxon>
        <taxon>Verrucomicrobiales</taxon>
        <taxon>Akkermansiaceae</taxon>
        <taxon>Akkermansia</taxon>
    </lineage>
</organism>
<dbReference type="EMBL" id="LT629973">
    <property type="protein sequence ID" value="SEH83544.1"/>
    <property type="molecule type" value="Genomic_DNA"/>
</dbReference>
<sequence>MFSTLTKYIATAALMIGSASAADEAFQHKATWGNHGTSTALYSPTFETGQDLFTLSVTKLTKTTYTNPATTDLSLFTTGTFCQGFFSPNVNVQNAGSWAATLDLTTTKDITLSSIGLNIKAFGANGLMQANTRTAQMNFSLKSAEGITLATGNAGSNGFTIPANTAAGINITMNTGLTEALQAGNYKLELTCERTTETAGAFFGLQSITLNGDIVPEPASAGLLAAGSLLALLRRRRAA</sequence>
<dbReference type="NCBIfam" id="TIGR02595">
    <property type="entry name" value="PEP_CTERM"/>
    <property type="match status" value="1"/>
</dbReference>
<keyword evidence="1" id="KW-0732">Signal</keyword>
<dbReference type="RefSeq" id="WP_067774058.1">
    <property type="nucleotide sequence ID" value="NZ_LIGX01000017.1"/>
</dbReference>
<accession>A0A1C7PD72</accession>
<reference evidence="3" key="1">
    <citation type="submission" date="2016-09" db="EMBL/GenBank/DDBJ databases">
        <authorList>
            <person name="Koehorst J."/>
        </authorList>
    </citation>
    <scope>NUCLEOTIDE SEQUENCE [LARGE SCALE GENOMIC DNA]</scope>
</reference>
<dbReference type="KEGG" id="agl:PYTT_1099"/>
<dbReference type="AlphaFoldDB" id="A0A1C7PD72"/>
<protein>
    <submittedName>
        <fullName evidence="2">Pep exosort: pep-cterm protein-sorting domain</fullName>
    </submittedName>
</protein>
<evidence type="ECO:0000313" key="2">
    <source>
        <dbReference type="EMBL" id="SEH83544.1"/>
    </source>
</evidence>
<dbReference type="Proteomes" id="UP000176204">
    <property type="component" value="Chromosome I"/>
</dbReference>
<evidence type="ECO:0000313" key="3">
    <source>
        <dbReference type="Proteomes" id="UP000176204"/>
    </source>
</evidence>
<gene>
    <name evidence="2" type="ORF">PYTT_1099</name>
</gene>
<feature type="chain" id="PRO_5014266561" evidence="1">
    <location>
        <begin position="22"/>
        <end position="239"/>
    </location>
</feature>
<keyword evidence="3" id="KW-1185">Reference proteome</keyword>
<name>A0A1C7PD72_9BACT</name>
<dbReference type="InterPro" id="IPR013424">
    <property type="entry name" value="Ice-binding_C"/>
</dbReference>
<evidence type="ECO:0000256" key="1">
    <source>
        <dbReference type="SAM" id="SignalP"/>
    </source>
</evidence>
<feature type="signal peptide" evidence="1">
    <location>
        <begin position="1"/>
        <end position="21"/>
    </location>
</feature>
<dbReference type="STRING" id="1679444.PYTT_1099"/>
<proteinExistence type="predicted"/>